<sequence>MHSFAASAFLLLYVQSILAWSFDESRSCEDYLDEKFCRMVRDRGDCHKGSTVEWADRNCWKTCGNCDPPPPKDNRPPCKNVMNGQTCMDIYERGECDKAKDMCALTCHFCW</sequence>
<dbReference type="WBParaSite" id="HCON_00004100-00001">
    <property type="protein sequence ID" value="HCON_00004100-00001"/>
    <property type="gene ID" value="HCON_00004100"/>
</dbReference>
<dbReference type="PROSITE" id="PS51670">
    <property type="entry name" value="SHKT"/>
    <property type="match status" value="1"/>
</dbReference>
<dbReference type="AlphaFoldDB" id="A0A7I4XS76"/>
<evidence type="ECO:0000313" key="5">
    <source>
        <dbReference type="WBParaSite" id="HCON_00004100-00001"/>
    </source>
</evidence>
<comment type="caution">
    <text evidence="1">Lacks conserved residue(s) required for the propagation of feature annotation.</text>
</comment>
<evidence type="ECO:0000256" key="1">
    <source>
        <dbReference type="PROSITE-ProRule" id="PRU01005"/>
    </source>
</evidence>
<proteinExistence type="predicted"/>
<feature type="chain" id="PRO_5029585633" evidence="2">
    <location>
        <begin position="20"/>
        <end position="111"/>
    </location>
</feature>
<evidence type="ECO:0000256" key="2">
    <source>
        <dbReference type="SAM" id="SignalP"/>
    </source>
</evidence>
<protein>
    <submittedName>
        <fullName evidence="5">ShKT domain-containing protein</fullName>
    </submittedName>
</protein>
<feature type="domain" description="ShKT" evidence="3">
    <location>
        <begin position="28"/>
        <end position="66"/>
    </location>
</feature>
<dbReference type="Proteomes" id="UP000025227">
    <property type="component" value="Unplaced"/>
</dbReference>
<feature type="signal peptide" evidence="2">
    <location>
        <begin position="1"/>
        <end position="19"/>
    </location>
</feature>
<keyword evidence="2" id="KW-0732">Signal</keyword>
<name>A0A7I4XS76_HAECO</name>
<accession>A0A7I4XS76</accession>
<evidence type="ECO:0000313" key="4">
    <source>
        <dbReference type="Proteomes" id="UP000025227"/>
    </source>
</evidence>
<dbReference type="InterPro" id="IPR003582">
    <property type="entry name" value="ShKT_dom"/>
</dbReference>
<evidence type="ECO:0000259" key="3">
    <source>
        <dbReference type="PROSITE" id="PS51670"/>
    </source>
</evidence>
<keyword evidence="4" id="KW-1185">Reference proteome</keyword>
<reference evidence="5" key="1">
    <citation type="submission" date="2020-12" db="UniProtKB">
        <authorList>
            <consortium name="WormBaseParasite"/>
        </authorList>
    </citation>
    <scope>IDENTIFICATION</scope>
    <source>
        <strain evidence="5">MHco3</strain>
    </source>
</reference>
<organism evidence="4 5">
    <name type="scientific">Haemonchus contortus</name>
    <name type="common">Barber pole worm</name>
    <dbReference type="NCBI Taxonomy" id="6289"/>
    <lineage>
        <taxon>Eukaryota</taxon>
        <taxon>Metazoa</taxon>
        <taxon>Ecdysozoa</taxon>
        <taxon>Nematoda</taxon>
        <taxon>Chromadorea</taxon>
        <taxon>Rhabditida</taxon>
        <taxon>Rhabditina</taxon>
        <taxon>Rhabditomorpha</taxon>
        <taxon>Strongyloidea</taxon>
        <taxon>Trichostrongylidae</taxon>
        <taxon>Haemonchus</taxon>
    </lineage>
</organism>